<dbReference type="PATRIC" id="fig|445709.3.peg.3578"/>
<keyword evidence="1 2" id="KW-0378">Hydrolase</keyword>
<dbReference type="HAMAP" id="MF_01940">
    <property type="entry name" value="RNA_CPDase"/>
    <property type="match status" value="1"/>
</dbReference>
<comment type="function">
    <text evidence="2">Hydrolyzes RNA 2',3'-cyclic phosphodiester to an RNA 2'-phosphomonoester.</text>
</comment>
<dbReference type="SUPFAM" id="SSF55144">
    <property type="entry name" value="LigT-like"/>
    <property type="match status" value="1"/>
</dbReference>
<keyword evidence="5" id="KW-1185">Reference proteome</keyword>
<feature type="active site" description="Proton donor" evidence="2">
    <location>
        <position position="39"/>
    </location>
</feature>
<dbReference type="RefSeq" id="WP_047215552.1">
    <property type="nucleotide sequence ID" value="NZ_CP011568.3"/>
</dbReference>
<dbReference type="AlphaFoldDB" id="A0A0G3EY10"/>
<dbReference type="Gene3D" id="3.90.1140.10">
    <property type="entry name" value="Cyclic phosphodiesterase"/>
    <property type="match status" value="1"/>
</dbReference>
<dbReference type="NCBIfam" id="TIGR02258">
    <property type="entry name" value="2_5_ligase"/>
    <property type="match status" value="1"/>
</dbReference>
<feature type="domain" description="Phosphoesterase HXTX" evidence="3">
    <location>
        <begin position="8"/>
        <end position="85"/>
    </location>
</feature>
<dbReference type="OrthoDB" id="7061261at2"/>
<evidence type="ECO:0000313" key="4">
    <source>
        <dbReference type="EMBL" id="AKJ69641.1"/>
    </source>
</evidence>
<dbReference type="KEGG" id="ptx:ABW99_16925"/>
<evidence type="ECO:0000256" key="2">
    <source>
        <dbReference type="HAMAP-Rule" id="MF_01940"/>
    </source>
</evidence>
<evidence type="ECO:0000259" key="3">
    <source>
        <dbReference type="Pfam" id="PF02834"/>
    </source>
</evidence>
<sequence>MRLFFALWPNDDLRAALHNLAREAQIECGGRVMRAETLHLTLIFLGEVSPAALPALREIQRNTPLPPCSLTLDLLGYWPTNRIVWSGARSVPEELRATRARLLQQLRAHGHRLSGAGFHPHVTLLRHARRAPTELVRRTFIWPCSDYVLVHSITTPRGPIYRLLPDTLPIAPVTN</sequence>
<dbReference type="InterPro" id="IPR004175">
    <property type="entry name" value="RNA_CPDase"/>
</dbReference>
<dbReference type="GO" id="GO:0004113">
    <property type="term" value="F:2',3'-cyclic-nucleotide 3'-phosphodiesterase activity"/>
    <property type="evidence" value="ECO:0007669"/>
    <property type="project" value="InterPro"/>
</dbReference>
<gene>
    <name evidence="4" type="ORF">ABW99_16925</name>
</gene>
<dbReference type="EC" id="3.1.4.58" evidence="2"/>
<dbReference type="EMBL" id="CP011568">
    <property type="protein sequence ID" value="AKJ69641.1"/>
    <property type="molecule type" value="Genomic_DNA"/>
</dbReference>
<dbReference type="InterPro" id="IPR009097">
    <property type="entry name" value="Cyclic_Pdiesterase"/>
</dbReference>
<feature type="short sequence motif" description="HXTX 2" evidence="2">
    <location>
        <begin position="121"/>
        <end position="124"/>
    </location>
</feature>
<reference evidence="5" key="1">
    <citation type="submission" date="2015-06" db="EMBL/GenBank/DDBJ databases">
        <authorList>
            <person name="Lim Y.L."/>
            <person name="Ee R."/>
            <person name="Yong D."/>
            <person name="How K.Y."/>
            <person name="Yin W.F."/>
            <person name="Chan K.G."/>
        </authorList>
    </citation>
    <scope>NUCLEOTIDE SEQUENCE [LARGE SCALE GENOMIC DNA]</scope>
    <source>
        <strain evidence="5">DSM 25325</strain>
    </source>
</reference>
<feature type="short sequence motif" description="HXTX 1" evidence="2">
    <location>
        <begin position="39"/>
        <end position="42"/>
    </location>
</feature>
<feature type="active site" description="Proton acceptor" evidence="2">
    <location>
        <position position="121"/>
    </location>
</feature>
<organism evidence="4 5">
    <name type="scientific">Pandoraea thiooxydans</name>
    <dbReference type="NCBI Taxonomy" id="445709"/>
    <lineage>
        <taxon>Bacteria</taxon>
        <taxon>Pseudomonadati</taxon>
        <taxon>Pseudomonadota</taxon>
        <taxon>Betaproteobacteria</taxon>
        <taxon>Burkholderiales</taxon>
        <taxon>Burkholderiaceae</taxon>
        <taxon>Pandoraea</taxon>
    </lineage>
</organism>
<name>A0A0G3EY10_9BURK</name>
<proteinExistence type="inferred from homology"/>
<dbReference type="PANTHER" id="PTHR35561:SF1">
    <property type="entry name" value="RNA 2',3'-CYCLIC PHOSPHODIESTERASE"/>
    <property type="match status" value="1"/>
</dbReference>
<accession>A0A0G3EY10</accession>
<dbReference type="Pfam" id="PF02834">
    <property type="entry name" value="LigT_PEase"/>
    <property type="match status" value="1"/>
</dbReference>
<evidence type="ECO:0000313" key="5">
    <source>
        <dbReference type="Proteomes" id="UP000036700"/>
    </source>
</evidence>
<comment type="similarity">
    <text evidence="2">Belongs to the 2H phosphoesterase superfamily. ThpR family.</text>
</comment>
<protein>
    <recommendedName>
        <fullName evidence="2">RNA 2',3'-cyclic phosphodiesterase</fullName>
        <shortName evidence="2">RNA 2',3'-CPDase</shortName>
        <ecNumber evidence="2">3.1.4.58</ecNumber>
    </recommendedName>
</protein>
<dbReference type="InterPro" id="IPR014051">
    <property type="entry name" value="Phosphoesterase_HXTX"/>
</dbReference>
<dbReference type="PANTHER" id="PTHR35561">
    <property type="entry name" value="RNA 2',3'-CYCLIC PHOSPHODIESTERASE"/>
    <property type="match status" value="1"/>
</dbReference>
<dbReference type="GO" id="GO:0008664">
    <property type="term" value="F:RNA 2',3'-cyclic 3'-phosphodiesterase activity"/>
    <property type="evidence" value="ECO:0007669"/>
    <property type="project" value="UniProtKB-EC"/>
</dbReference>
<dbReference type="Proteomes" id="UP000036700">
    <property type="component" value="Chromosome"/>
</dbReference>
<evidence type="ECO:0000256" key="1">
    <source>
        <dbReference type="ARBA" id="ARBA00022801"/>
    </source>
</evidence>
<comment type="catalytic activity">
    <reaction evidence="2">
        <text>a 3'-end 2',3'-cyclophospho-ribonucleotide-RNA + H2O = a 3'-end 2'-phospho-ribonucleotide-RNA + H(+)</text>
        <dbReference type="Rhea" id="RHEA:11828"/>
        <dbReference type="Rhea" id="RHEA-COMP:10464"/>
        <dbReference type="Rhea" id="RHEA-COMP:17353"/>
        <dbReference type="ChEBI" id="CHEBI:15377"/>
        <dbReference type="ChEBI" id="CHEBI:15378"/>
        <dbReference type="ChEBI" id="CHEBI:83064"/>
        <dbReference type="ChEBI" id="CHEBI:173113"/>
        <dbReference type="EC" id="3.1.4.58"/>
    </reaction>
</comment>
<dbReference type="STRING" id="445709.ABW99_16925"/>